<dbReference type="Gene3D" id="1.20.120.530">
    <property type="entry name" value="GntR ligand-binding domain-like"/>
    <property type="match status" value="1"/>
</dbReference>
<dbReference type="SMART" id="SM00895">
    <property type="entry name" value="FCD"/>
    <property type="match status" value="1"/>
</dbReference>
<keyword evidence="1" id="KW-0678">Repressor</keyword>
<evidence type="ECO:0000256" key="6">
    <source>
        <dbReference type="ARBA" id="ARBA00039592"/>
    </source>
</evidence>
<dbReference type="AlphaFoldDB" id="A0A7H1MZ15"/>
<gene>
    <name evidence="8" type="ORF">HQ394_04125</name>
</gene>
<name>A0A7H1MZ15_9PROT</name>
<reference evidence="8 9" key="1">
    <citation type="submission" date="2020-05" db="EMBL/GenBank/DDBJ databases">
        <title>Complete closed genome sequence of Defluviicoccus vanus.</title>
        <authorList>
            <person name="Bessarab I."/>
            <person name="Arumugam K."/>
            <person name="Maszenan A.M."/>
            <person name="Seviour R.J."/>
            <person name="Williams R.B."/>
        </authorList>
    </citation>
    <scope>NUCLEOTIDE SEQUENCE [LARGE SCALE GENOMIC DNA]</scope>
    <source>
        <strain evidence="8 9">Ben 114</strain>
    </source>
</reference>
<dbReference type="CDD" id="cd07377">
    <property type="entry name" value="WHTH_GntR"/>
    <property type="match status" value="1"/>
</dbReference>
<keyword evidence="3" id="KW-0238">DNA-binding</keyword>
<evidence type="ECO:0000256" key="1">
    <source>
        <dbReference type="ARBA" id="ARBA00022491"/>
    </source>
</evidence>
<keyword evidence="2" id="KW-0805">Transcription regulation</keyword>
<keyword evidence="9" id="KW-1185">Reference proteome</keyword>
<sequence>MQYPKIKQERLAVVIARQLERMILEGVLAPGDRLPPERELAEELEVSRPSLREALQKLEASGLLETRHGGGTYIRNAIVSAITEPLAEIFQRHPEAALDFLELRGTLDGMSAYYAALRGTEADRAMITQRYQAMEAAHDIDDPSEEAERDADFHMALAEASHNIMLLHVMRGLLSMLRKDVVFNRMQLYTCPGARDMLLRSPKHRAIYEAVVAGDPDTARDAAQHHMTHVHQFLRDRQLSEWRVDMSRRRLERDRDASKAEATTKPGH</sequence>
<dbReference type="Pfam" id="PF07729">
    <property type="entry name" value="FCD"/>
    <property type="match status" value="1"/>
</dbReference>
<dbReference type="InterPro" id="IPR036390">
    <property type="entry name" value="WH_DNA-bd_sf"/>
</dbReference>
<dbReference type="InterPro" id="IPR036388">
    <property type="entry name" value="WH-like_DNA-bd_sf"/>
</dbReference>
<evidence type="ECO:0000256" key="5">
    <source>
        <dbReference type="ARBA" id="ARBA00037357"/>
    </source>
</evidence>
<dbReference type="InterPro" id="IPR000524">
    <property type="entry name" value="Tscrpt_reg_HTH_GntR"/>
</dbReference>
<evidence type="ECO:0000313" key="8">
    <source>
        <dbReference type="EMBL" id="QNT68701.1"/>
    </source>
</evidence>
<evidence type="ECO:0000313" key="9">
    <source>
        <dbReference type="Proteomes" id="UP000516369"/>
    </source>
</evidence>
<organism evidence="8 9">
    <name type="scientific">Defluviicoccus vanus</name>
    <dbReference type="NCBI Taxonomy" id="111831"/>
    <lineage>
        <taxon>Bacteria</taxon>
        <taxon>Pseudomonadati</taxon>
        <taxon>Pseudomonadota</taxon>
        <taxon>Alphaproteobacteria</taxon>
        <taxon>Rhodospirillales</taxon>
        <taxon>Rhodospirillaceae</taxon>
        <taxon>Defluviicoccus</taxon>
    </lineage>
</organism>
<keyword evidence="4" id="KW-0804">Transcription</keyword>
<dbReference type="PANTHER" id="PTHR43537">
    <property type="entry name" value="TRANSCRIPTIONAL REGULATOR, GNTR FAMILY"/>
    <property type="match status" value="1"/>
</dbReference>
<protein>
    <recommendedName>
        <fullName evidence="6">Pyruvate dehydrogenase complex repressor</fullName>
    </recommendedName>
</protein>
<dbReference type="Proteomes" id="UP000516369">
    <property type="component" value="Chromosome"/>
</dbReference>
<dbReference type="PANTHER" id="PTHR43537:SF34">
    <property type="entry name" value="PYRUVATE DEHYDROGENASE COMPLEX REPRESSOR"/>
    <property type="match status" value="1"/>
</dbReference>
<dbReference type="KEGG" id="dvn:HQ394_04125"/>
<dbReference type="SUPFAM" id="SSF46785">
    <property type="entry name" value="Winged helix' DNA-binding domain"/>
    <property type="match status" value="1"/>
</dbReference>
<dbReference type="InterPro" id="IPR008920">
    <property type="entry name" value="TF_FadR/GntR_C"/>
</dbReference>
<dbReference type="SMART" id="SM00345">
    <property type="entry name" value="HTH_GNTR"/>
    <property type="match status" value="1"/>
</dbReference>
<dbReference type="GO" id="GO:0003677">
    <property type="term" value="F:DNA binding"/>
    <property type="evidence" value="ECO:0007669"/>
    <property type="project" value="UniProtKB-KW"/>
</dbReference>
<comment type="function">
    <text evidence="5">Transcriptional repressor for the pyruvate dehydrogenase complex genes aceEF and lpd.</text>
</comment>
<dbReference type="Gene3D" id="1.10.10.10">
    <property type="entry name" value="Winged helix-like DNA-binding domain superfamily/Winged helix DNA-binding domain"/>
    <property type="match status" value="1"/>
</dbReference>
<dbReference type="InterPro" id="IPR011711">
    <property type="entry name" value="GntR_C"/>
</dbReference>
<dbReference type="EMBL" id="CP053923">
    <property type="protein sequence ID" value="QNT68701.1"/>
    <property type="molecule type" value="Genomic_DNA"/>
</dbReference>
<feature type="domain" description="HTH gntR-type" evidence="7">
    <location>
        <begin position="9"/>
        <end position="77"/>
    </location>
</feature>
<evidence type="ECO:0000256" key="3">
    <source>
        <dbReference type="ARBA" id="ARBA00023125"/>
    </source>
</evidence>
<evidence type="ECO:0000256" key="4">
    <source>
        <dbReference type="ARBA" id="ARBA00023163"/>
    </source>
</evidence>
<evidence type="ECO:0000259" key="7">
    <source>
        <dbReference type="PROSITE" id="PS50949"/>
    </source>
</evidence>
<proteinExistence type="predicted"/>
<dbReference type="SUPFAM" id="SSF48008">
    <property type="entry name" value="GntR ligand-binding domain-like"/>
    <property type="match status" value="1"/>
</dbReference>
<dbReference type="GO" id="GO:0003700">
    <property type="term" value="F:DNA-binding transcription factor activity"/>
    <property type="evidence" value="ECO:0007669"/>
    <property type="project" value="InterPro"/>
</dbReference>
<accession>A0A7H1MZ15</accession>
<dbReference type="PRINTS" id="PR00035">
    <property type="entry name" value="HTHGNTR"/>
</dbReference>
<evidence type="ECO:0000256" key="2">
    <source>
        <dbReference type="ARBA" id="ARBA00023015"/>
    </source>
</evidence>
<dbReference type="Pfam" id="PF00392">
    <property type="entry name" value="GntR"/>
    <property type="match status" value="1"/>
</dbReference>
<dbReference type="PROSITE" id="PS50949">
    <property type="entry name" value="HTH_GNTR"/>
    <property type="match status" value="1"/>
</dbReference>